<keyword evidence="3" id="KW-0732">Signal</keyword>
<dbReference type="Pfam" id="PF14322">
    <property type="entry name" value="SusD-like_3"/>
    <property type="match status" value="1"/>
</dbReference>
<keyword evidence="9" id="KW-1185">Reference proteome</keyword>
<dbReference type="SUPFAM" id="SSF48452">
    <property type="entry name" value="TPR-like"/>
    <property type="match status" value="1"/>
</dbReference>
<evidence type="ECO:0000256" key="5">
    <source>
        <dbReference type="ARBA" id="ARBA00023237"/>
    </source>
</evidence>
<dbReference type="InterPro" id="IPR033985">
    <property type="entry name" value="SusD-like_N"/>
</dbReference>
<evidence type="ECO:0000256" key="2">
    <source>
        <dbReference type="ARBA" id="ARBA00006275"/>
    </source>
</evidence>
<dbReference type="EMBL" id="JAPAAF010000025">
    <property type="protein sequence ID" value="MCW0483948.1"/>
    <property type="molecule type" value="Genomic_DNA"/>
</dbReference>
<evidence type="ECO:0000259" key="6">
    <source>
        <dbReference type="Pfam" id="PF07980"/>
    </source>
</evidence>
<comment type="caution">
    <text evidence="8">The sequence shown here is derived from an EMBL/GenBank/DDBJ whole genome shotgun (WGS) entry which is preliminary data.</text>
</comment>
<evidence type="ECO:0000256" key="1">
    <source>
        <dbReference type="ARBA" id="ARBA00004442"/>
    </source>
</evidence>
<keyword evidence="5" id="KW-0998">Cell outer membrane</keyword>
<dbReference type="Proteomes" id="UP001163821">
    <property type="component" value="Unassembled WGS sequence"/>
</dbReference>
<feature type="domain" description="SusD-like N-terminal" evidence="7">
    <location>
        <begin position="20"/>
        <end position="223"/>
    </location>
</feature>
<evidence type="ECO:0000313" key="8">
    <source>
        <dbReference type="EMBL" id="MCW0483948.1"/>
    </source>
</evidence>
<organism evidence="8 9">
    <name type="scientific">Gaoshiqia sediminis</name>
    <dbReference type="NCBI Taxonomy" id="2986998"/>
    <lineage>
        <taxon>Bacteria</taxon>
        <taxon>Pseudomonadati</taxon>
        <taxon>Bacteroidota</taxon>
        <taxon>Bacteroidia</taxon>
        <taxon>Marinilabiliales</taxon>
        <taxon>Prolixibacteraceae</taxon>
        <taxon>Gaoshiqia</taxon>
    </lineage>
</organism>
<dbReference type="InterPro" id="IPR012944">
    <property type="entry name" value="SusD_RagB_dom"/>
</dbReference>
<evidence type="ECO:0000259" key="7">
    <source>
        <dbReference type="Pfam" id="PF14322"/>
    </source>
</evidence>
<dbReference type="RefSeq" id="WP_282592540.1">
    <property type="nucleotide sequence ID" value="NZ_JAPAAF010000025.1"/>
</dbReference>
<dbReference type="AlphaFoldDB" id="A0AA42C6I6"/>
<dbReference type="GO" id="GO:0009279">
    <property type="term" value="C:cell outer membrane"/>
    <property type="evidence" value="ECO:0007669"/>
    <property type="project" value="UniProtKB-SubCell"/>
</dbReference>
<dbReference type="Pfam" id="PF07980">
    <property type="entry name" value="SusD_RagB"/>
    <property type="match status" value="1"/>
</dbReference>
<sequence length="585" mass="65380">MKNILYIATAALLFTGCESYLDSESYVKKNEGNYPATADDAIQLVTGVYATLNKPIANVQNTYFYAAELASDDRFGGGGENDKDMQVLDHLLYTNMDRFKSFWSDRYSGISRANMAVANLDKVEDEDLRNQLMGEALFLRAFFYNELVELFGNIPLITGVPQNVAEAQLYPAQASPEEVYAFIAADLKKAIEIMPARAWNQTVSGEGHATKWAAEALLARVFLFYTGFYNKEALPLMDEEGAISGSVTKDEVITALEDCIANSGHELVDDFRSLWPYSNKLSKKDYPYVQDAPDWVKDGENPEQVFVVKCSHMASWGTTIGYSNQYMLHFAIRSHGGSDQYKNLFPFGQGWGAGPVSPKLWNEWETAEPTDPRREASILDGSATQDYVYGADKQMEESGFWQKKIIATTAAKEYNSDGSIKSLYNSFTSSQDYYGDGESDDFQLSHEIDLNVIRYSDVLLMHSELTGTATRMNEVRARVGLPDVSYSETALRNERRWELAFEGTRWSDIRRWGIAGDALSQQLGSDIYNRGVATTMKDQGAGYAARYQATKGFMPIPQSEIDLSNGVLSQNPGWDASAVFVSWNE</sequence>
<name>A0AA42C6I6_9BACT</name>
<gene>
    <name evidence="8" type="ORF">N2K84_14490</name>
</gene>
<protein>
    <submittedName>
        <fullName evidence="8">RagB/SusD family nutrient uptake outer membrane protein</fullName>
    </submittedName>
</protein>
<reference evidence="8" key="1">
    <citation type="submission" date="2022-10" db="EMBL/GenBank/DDBJ databases">
        <title>Gaoshiqiia sediminis gen. nov., sp. nov., isolated from coastal sediment.</title>
        <authorList>
            <person name="Yu W.X."/>
            <person name="Mu D.S."/>
            <person name="Du J.Z."/>
            <person name="Liang Y.Q."/>
        </authorList>
    </citation>
    <scope>NUCLEOTIDE SEQUENCE</scope>
    <source>
        <strain evidence="8">A06</strain>
    </source>
</reference>
<dbReference type="Gene3D" id="1.25.40.390">
    <property type="match status" value="1"/>
</dbReference>
<evidence type="ECO:0000256" key="4">
    <source>
        <dbReference type="ARBA" id="ARBA00023136"/>
    </source>
</evidence>
<feature type="domain" description="RagB/SusD" evidence="6">
    <location>
        <begin position="365"/>
        <end position="574"/>
    </location>
</feature>
<keyword evidence="4" id="KW-0472">Membrane</keyword>
<evidence type="ECO:0000256" key="3">
    <source>
        <dbReference type="ARBA" id="ARBA00022729"/>
    </source>
</evidence>
<dbReference type="PROSITE" id="PS51257">
    <property type="entry name" value="PROKAR_LIPOPROTEIN"/>
    <property type="match status" value="1"/>
</dbReference>
<accession>A0AA42C6I6</accession>
<comment type="similarity">
    <text evidence="2">Belongs to the SusD family.</text>
</comment>
<comment type="subcellular location">
    <subcellularLocation>
        <location evidence="1">Cell outer membrane</location>
    </subcellularLocation>
</comment>
<dbReference type="InterPro" id="IPR011990">
    <property type="entry name" value="TPR-like_helical_dom_sf"/>
</dbReference>
<proteinExistence type="inferred from homology"/>
<evidence type="ECO:0000313" key="9">
    <source>
        <dbReference type="Proteomes" id="UP001163821"/>
    </source>
</evidence>